<dbReference type="Proteomes" id="UP000053237">
    <property type="component" value="Unassembled WGS sequence"/>
</dbReference>
<gene>
    <name evidence="1" type="ORF">BN9_112110</name>
</gene>
<dbReference type="AlphaFoldDB" id="A0A024FUF4"/>
<name>A0A024FUF4_9STRA</name>
<sequence>MAHLAIFFTKLVCEDTLQFICLRWWKCNFSSTFMWHSKHRFMYSETRQPAPSSKLAIRTLGGDFSSSEDILSCKVPSLNQLAECIETESNVYNSHTSKFSDADVHRTESTHVAASISSV</sequence>
<protein>
    <submittedName>
        <fullName evidence="1">Uncharacterized protein</fullName>
    </submittedName>
</protein>
<dbReference type="InParanoid" id="A0A024FUF4"/>
<evidence type="ECO:0000313" key="2">
    <source>
        <dbReference type="Proteomes" id="UP000053237"/>
    </source>
</evidence>
<dbReference type="EMBL" id="CAIX01000341">
    <property type="protein sequence ID" value="CCI10666.1"/>
    <property type="molecule type" value="Genomic_DNA"/>
</dbReference>
<organism evidence="1 2">
    <name type="scientific">Albugo candida</name>
    <dbReference type="NCBI Taxonomy" id="65357"/>
    <lineage>
        <taxon>Eukaryota</taxon>
        <taxon>Sar</taxon>
        <taxon>Stramenopiles</taxon>
        <taxon>Oomycota</taxon>
        <taxon>Peronosporomycetes</taxon>
        <taxon>Albuginales</taxon>
        <taxon>Albuginaceae</taxon>
        <taxon>Albugo</taxon>
    </lineage>
</organism>
<reference evidence="1 2" key="1">
    <citation type="submission" date="2012-05" db="EMBL/GenBank/DDBJ databases">
        <title>Recombination and specialization in a pathogen metapopulation.</title>
        <authorList>
            <person name="Gardiner A."/>
            <person name="Kemen E."/>
            <person name="Schultz-Larsen T."/>
            <person name="MacLean D."/>
            <person name="Van Oosterhout C."/>
            <person name="Jones J.D.G."/>
        </authorList>
    </citation>
    <scope>NUCLEOTIDE SEQUENCE [LARGE SCALE GENOMIC DNA]</scope>
    <source>
        <strain evidence="1 2">Ac Nc2</strain>
    </source>
</reference>
<keyword evidence="2" id="KW-1185">Reference proteome</keyword>
<proteinExistence type="predicted"/>
<accession>A0A024FUF4</accession>
<evidence type="ECO:0000313" key="1">
    <source>
        <dbReference type="EMBL" id="CCI10666.1"/>
    </source>
</evidence>
<comment type="caution">
    <text evidence="1">The sequence shown here is derived from an EMBL/GenBank/DDBJ whole genome shotgun (WGS) entry which is preliminary data.</text>
</comment>